<evidence type="ECO:0000256" key="1">
    <source>
        <dbReference type="ARBA" id="ARBA00004496"/>
    </source>
</evidence>
<organism evidence="7 8">
    <name type="scientific">Candidatus Blautia gallistercoris</name>
    <dbReference type="NCBI Taxonomy" id="2838490"/>
    <lineage>
        <taxon>Bacteria</taxon>
        <taxon>Bacillati</taxon>
        <taxon>Bacillota</taxon>
        <taxon>Clostridia</taxon>
        <taxon>Lachnospirales</taxon>
        <taxon>Lachnospiraceae</taxon>
        <taxon>Blautia</taxon>
    </lineage>
</organism>
<keyword evidence="4" id="KW-0067">ATP-binding</keyword>
<dbReference type="InterPro" id="IPR043129">
    <property type="entry name" value="ATPase_NBD"/>
</dbReference>
<evidence type="ECO:0000313" key="7">
    <source>
        <dbReference type="EMBL" id="HIX58641.1"/>
    </source>
</evidence>
<dbReference type="EMBL" id="DXEX01000069">
    <property type="protein sequence ID" value="HIX58641.1"/>
    <property type="molecule type" value="Genomic_DNA"/>
</dbReference>
<comment type="caution">
    <text evidence="7">The sequence shown here is derived from an EMBL/GenBank/DDBJ whole genome shotgun (WGS) entry which is preliminary data.</text>
</comment>
<evidence type="ECO:0000256" key="3">
    <source>
        <dbReference type="ARBA" id="ARBA00022741"/>
    </source>
</evidence>
<evidence type="ECO:0000256" key="5">
    <source>
        <dbReference type="ARBA" id="ARBA00022960"/>
    </source>
</evidence>
<keyword evidence="2" id="KW-0963">Cytoplasm</keyword>
<reference evidence="7" key="2">
    <citation type="submission" date="2021-04" db="EMBL/GenBank/DDBJ databases">
        <authorList>
            <person name="Gilroy R."/>
        </authorList>
    </citation>
    <scope>NUCLEOTIDE SEQUENCE</scope>
    <source>
        <strain evidence="7">ChiSjej1B19-8411</strain>
    </source>
</reference>
<dbReference type="GO" id="GO:0008360">
    <property type="term" value="P:regulation of cell shape"/>
    <property type="evidence" value="ECO:0007669"/>
    <property type="project" value="UniProtKB-KW"/>
</dbReference>
<dbReference type="GO" id="GO:0005737">
    <property type="term" value="C:cytoplasm"/>
    <property type="evidence" value="ECO:0007669"/>
    <property type="project" value="UniProtKB-SubCell"/>
</dbReference>
<dbReference type="GO" id="GO:0005524">
    <property type="term" value="F:ATP binding"/>
    <property type="evidence" value="ECO:0007669"/>
    <property type="project" value="UniProtKB-KW"/>
</dbReference>
<dbReference type="PANTHER" id="PTHR42749:SF1">
    <property type="entry name" value="CELL SHAPE-DETERMINING PROTEIN MREB"/>
    <property type="match status" value="1"/>
</dbReference>
<keyword evidence="3" id="KW-0547">Nucleotide-binding</keyword>
<dbReference type="GO" id="GO:0000902">
    <property type="term" value="P:cell morphogenesis"/>
    <property type="evidence" value="ECO:0007669"/>
    <property type="project" value="InterPro"/>
</dbReference>
<keyword evidence="5" id="KW-0133">Cell shape</keyword>
<name>A0A9D1WG71_9FIRM</name>
<comment type="subcellular location">
    <subcellularLocation>
        <location evidence="1">Cytoplasm</location>
    </subcellularLocation>
</comment>
<dbReference type="Pfam" id="PF06723">
    <property type="entry name" value="MreB_Mbl"/>
    <property type="match status" value="1"/>
</dbReference>
<evidence type="ECO:0000256" key="6">
    <source>
        <dbReference type="ARBA" id="ARBA00023458"/>
    </source>
</evidence>
<dbReference type="AlphaFoldDB" id="A0A9D1WG71"/>
<evidence type="ECO:0000313" key="8">
    <source>
        <dbReference type="Proteomes" id="UP000886817"/>
    </source>
</evidence>
<evidence type="ECO:0000256" key="4">
    <source>
        <dbReference type="ARBA" id="ARBA00022840"/>
    </source>
</evidence>
<comment type="similarity">
    <text evidence="6">Belongs to the FtsA/MreB family.</text>
</comment>
<gene>
    <name evidence="7" type="ORF">IAA45_02870</name>
</gene>
<reference evidence="7" key="1">
    <citation type="journal article" date="2021" name="PeerJ">
        <title>Extensive microbial diversity within the chicken gut microbiome revealed by metagenomics and culture.</title>
        <authorList>
            <person name="Gilroy R."/>
            <person name="Ravi A."/>
            <person name="Getino M."/>
            <person name="Pursley I."/>
            <person name="Horton D.L."/>
            <person name="Alikhan N.F."/>
            <person name="Baker D."/>
            <person name="Gharbi K."/>
            <person name="Hall N."/>
            <person name="Watson M."/>
            <person name="Adriaenssens E.M."/>
            <person name="Foster-Nyarko E."/>
            <person name="Jarju S."/>
            <person name="Secka A."/>
            <person name="Antonio M."/>
            <person name="Oren A."/>
            <person name="Chaudhuri R.R."/>
            <person name="La Ragione R."/>
            <person name="Hildebrand F."/>
            <person name="Pallen M.J."/>
        </authorList>
    </citation>
    <scope>NUCLEOTIDE SEQUENCE</scope>
    <source>
        <strain evidence="7">ChiSjej1B19-8411</strain>
    </source>
</reference>
<evidence type="ECO:0000256" key="2">
    <source>
        <dbReference type="ARBA" id="ARBA00022490"/>
    </source>
</evidence>
<dbReference type="InterPro" id="IPR056546">
    <property type="entry name" value="MreB_MamK-like"/>
</dbReference>
<accession>A0A9D1WG71</accession>
<proteinExistence type="inferred from homology"/>
<dbReference type="InterPro" id="IPR004753">
    <property type="entry name" value="MreB"/>
</dbReference>
<dbReference type="Gene3D" id="3.30.420.40">
    <property type="match status" value="2"/>
</dbReference>
<dbReference type="SUPFAM" id="SSF53067">
    <property type="entry name" value="Actin-like ATPase domain"/>
    <property type="match status" value="2"/>
</dbReference>
<sequence length="338" mass="37426">MLFRKIYGIDLGSSTIKVFSQSKNKSYIEKNMVAVKDKHKVIAVGNEAYEMFEKAPDSIQVESPMAFGMIANPAAMEVSLYSMLKNIDWTIRFGAVLYFTVPADITQIEKRAYYTIANGGFLQNNRVFVVEKPIADAIALDLPPESVRGNMIINVGAQSTEMSVIAGDRVILSKNIPIGGRQFDESICSIVRKKCNLCIGTRTASRLKVAMGNMRENGRTARKVVGIDSLTGLPREEIVYSSVVNEGIAHCLDSIGEEIHRFLERTPPQIACNIAKEGIYLTGGSTRLTGMDSYLAEICGYGFNLSGLYDSCTITGLEKIIRNKDLEKWTKPLKQRKI</sequence>
<dbReference type="Proteomes" id="UP000886817">
    <property type="component" value="Unassembled WGS sequence"/>
</dbReference>
<dbReference type="PANTHER" id="PTHR42749">
    <property type="entry name" value="CELL SHAPE-DETERMINING PROTEIN MREB"/>
    <property type="match status" value="1"/>
</dbReference>
<protein>
    <submittedName>
        <fullName evidence="7">Rod shape-determining protein</fullName>
    </submittedName>
</protein>
<dbReference type="PRINTS" id="PR01652">
    <property type="entry name" value="SHAPEPROTEIN"/>
</dbReference>